<sequence>MKVREIQKNYPLLWMILGVIIICNAQNLLWVTVYYGVPVWREADTTLFCASDAKAYDEEKHNVWATHACVPTDPNPQEINLENVTEKFNMWKNNMVEQMHVDIISLWDQGLKPCVKLTPLCVTLECHEIKGSNGTNETMPEISRNISEEMREEIKNCSFNATTELRDKKQKVYSLFYRTDVVPINESDNSSIQYRLINCNTSTITQACPKVSFEPIPIHYCAPAGFAILKCNDKNFNGTGLCKNVSTVQCTHGIKPVVSTQLLLNGSLAEDEVVIRSENISDNAKTIIVQLTEPVRINCTRPNNNTRKSVRIGPGQTFFATDIIGNIREAHCNVSETEWNKALYKVATQLRKYFKNETTIIFNSSSGGDVEIMTHSFNCRGEFFYCNTSKLFDSTWPTNSTSNGTITLQCRIKQIINMWQRVGQAMYAPPIKGALNCSSNITGLLLTRDGGIRNDTDKNETFRPGGGDMRDNWRSELYKYKVVKIEPLGVAPTPARRRVVERGKRAVGMGAVFLGFLGAAGSTMGAASITLTVQARQLLSGIVQQQSNLLRAIEAQQHLLKLTVWGIKQLQARVLALERYLRDQQLLGIWGCSGKLICTTNVPWNSSWSNKSYNDIWDNMTWLQWDKEISNYTQTIYRLIEESQNQQEKNEQDLLALDEWANLWNWFDITNWLWYIKIFIMIVGGLIGLRIVFAVLTIINRVRQGYSPLSFQTLTHHQREPDRPGEIEEGGGEQDRDRSVRLVSGFLALAWDDLRNLCLFCYHRLRDLVLIAARTVELLGHSSLKGLRLGREALKYLGNLLSYWGQELKNSAINLYDTIAVAVANGTDRIIEIGQRICRAIRNVPVRIRQGLERALL</sequence>
<keyword evidence="18 32" id="KW-0946">Virion</keyword>
<evidence type="ECO:0000256" key="9">
    <source>
        <dbReference type="ARBA" id="ARBA00022511"/>
    </source>
</evidence>
<evidence type="ECO:0000256" key="15">
    <source>
        <dbReference type="ARBA" id="ARBA00022703"/>
    </source>
</evidence>
<evidence type="ECO:0000256" key="12">
    <source>
        <dbReference type="ARBA" id="ARBA00022595"/>
    </source>
</evidence>
<dbReference type="CDD" id="cd09909">
    <property type="entry name" value="HIV-1-like_HR1-HR2"/>
    <property type="match status" value="1"/>
</dbReference>
<dbReference type="Pfam" id="PF00516">
    <property type="entry name" value="GP120"/>
    <property type="match status" value="1"/>
</dbReference>
<keyword evidence="21 32" id="KW-1164">Virus endocytosis by host</keyword>
<feature type="short sequence motif" description="Di-leucine internalization motif" evidence="32">
    <location>
        <begin position="856"/>
        <end position="857"/>
    </location>
</feature>
<feature type="region of interest" description="Disordered" evidence="34">
    <location>
        <begin position="714"/>
        <end position="736"/>
    </location>
</feature>
<evidence type="ECO:0000256" key="22">
    <source>
        <dbReference type="ARBA" id="ARBA00022989"/>
    </source>
</evidence>
<keyword evidence="24 32" id="KW-0175">Coiled coil</keyword>
<feature type="region of interest" description="Immunosuppression" evidence="32">
    <location>
        <begin position="568"/>
        <end position="586"/>
    </location>
</feature>
<keyword evidence="12 32" id="KW-1162">Viral penetration into host cytoplasm</keyword>
<feature type="domain" description="Human immunodeficiency virus 1 envelope glycoprotein Gp120" evidence="35">
    <location>
        <begin position="29"/>
        <end position="505"/>
    </location>
</feature>
<comment type="caution">
    <text evidence="32 33">Lacks conserved residue(s) required for the propagation of feature annotation.</text>
</comment>
<keyword evidence="11 32" id="KW-0945">Host-virus interaction</keyword>
<protein>
    <recommendedName>
        <fullName evidence="32">Envelope glycoprotein gp160</fullName>
    </recommendedName>
    <alternativeName>
        <fullName evidence="32">Env polyprotein</fullName>
    </alternativeName>
    <component>
        <recommendedName>
            <fullName evidence="32">Surface protein gp120</fullName>
            <shortName evidence="32">SU</shortName>
        </recommendedName>
        <alternativeName>
            <fullName evidence="32">Glycoprotein 120</fullName>
            <shortName evidence="32">gp120</shortName>
        </alternativeName>
    </component>
    <component>
        <recommendedName>
            <fullName evidence="32">Transmembrane protein gp41</fullName>
            <shortName evidence="32">TM</shortName>
        </recommendedName>
        <alternativeName>
            <fullName evidence="32">Glycoprotein 41</fullName>
            <shortName evidence="32">gp41</shortName>
        </alternativeName>
    </component>
</protein>
<keyword evidence="26 32" id="KW-0564">Palmitate</keyword>
<evidence type="ECO:0000256" key="26">
    <source>
        <dbReference type="ARBA" id="ARBA00023139"/>
    </source>
</evidence>
<feature type="disulfide bond" evidence="32">
    <location>
        <begin position="221"/>
        <end position="250"/>
    </location>
</feature>
<keyword evidence="23 32" id="KW-1039">Host endosome</keyword>
<dbReference type="Gene3D" id="1.10.287.210">
    <property type="match status" value="1"/>
</dbReference>
<feature type="disulfide bond" evidence="32">
    <location>
        <begin position="592"/>
        <end position="598"/>
    </location>
</feature>
<reference evidence="37" key="1">
    <citation type="journal article" date="2016" name="Medicine (Baltimore)">
        <title>Significant contribution of subtype G to HIV-1 genetic complexity in Nigeria identified by a newly developed subtyping assay specific for subtype G and CRF02_AG.</title>
        <authorList>
            <person name="Heipertz R.A.Jr."/>
            <person name="Ayemoba O."/>
            <person name="Sanders-Buell E."/>
            <person name="Poltavee K."/>
            <person name="Pham P."/>
            <person name="Kijak G.H."/>
            <person name="Lei E."/>
            <person name="Bose M."/>
            <person name="Howell S."/>
            <person name="O'Sullivan A.M."/>
            <person name="Bates A."/>
            <person name="Cervenka T."/>
            <person name="Kuroiwa J."/>
            <person name="Akintunde A."/>
            <person name="Ibezim O."/>
            <person name="Alabi A."/>
            <person name="Okoye O."/>
            <person name="Manak M."/>
            <person name="Malia J."/>
            <person name="Peel S."/>
            <person name="Maisaka M."/>
            <person name="Singer D."/>
            <person name="O'Connell R.J."/>
            <person name="Robb M.L."/>
            <person name="Kim J.H."/>
            <person name="Michael N.L."/>
            <person name="Njoku O."/>
            <person name="Tovanabutra S."/>
        </authorList>
    </citation>
    <scope>NUCLEOTIDE SEQUENCE</scope>
    <source>
        <strain evidence="37">10NG020437</strain>
    </source>
</reference>
<dbReference type="SUPFAM" id="SSF58069">
    <property type="entry name" value="Virus ectodomain"/>
    <property type="match status" value="1"/>
</dbReference>
<comment type="function">
    <text evidence="32">Envelope glycoprotein gp160: Oligomerizes in the host endoplasmic reticulum into predominantly trimers. In a second time, gp160 transits in the host Golgi, where glycosylation is completed. The precursor is then proteolytically cleaved in the trans-Golgi and thereby activated by cellular furin or furin-like proteases to produce gp120 and gp41.</text>
</comment>
<dbReference type="GO" id="GO:0052031">
    <property type="term" value="P:symbiont-mediated perturbation of host defense response"/>
    <property type="evidence" value="ECO:0007669"/>
    <property type="project" value="UniProtKB-UniRule"/>
</dbReference>
<comment type="subcellular location">
    <molecule>Transmembrane protein gp41</molecule>
    <subcellularLocation>
        <location evidence="32">Virion membrane</location>
        <topology evidence="32">Single-pass type I membrane protein</topology>
    </subcellularLocation>
    <subcellularLocation>
        <location evidence="32">Host cell membrane</location>
        <topology evidence="32">Single-pass type I membrane protein</topology>
    </subcellularLocation>
    <subcellularLocation>
        <location evidence="32">Host endosome membrane</location>
        <topology evidence="32">Single-pass type I membrane protein</topology>
    </subcellularLocation>
    <text evidence="32">It is probably concentrated at the site of budding and incorporated into the virions possibly by contacts between the cytoplasmic tail of Env and the N-terminus of Gag.</text>
</comment>
<dbReference type="Gene3D" id="2.170.40.20">
    <property type="entry name" value="Human immunodeficiency virus 1, Gp160, envelope glycoprotein"/>
    <property type="match status" value="2"/>
</dbReference>
<evidence type="ECO:0000256" key="6">
    <source>
        <dbReference type="ARBA" id="ARBA00004650"/>
    </source>
</evidence>
<keyword evidence="7 32" id="KW-1168">Fusion of virus membrane with host membrane</keyword>
<evidence type="ECO:0000256" key="4">
    <source>
        <dbReference type="ARBA" id="ARBA00004563"/>
    </source>
</evidence>
<dbReference type="GO" id="GO:0019031">
    <property type="term" value="C:viral envelope"/>
    <property type="evidence" value="ECO:0007669"/>
    <property type="project" value="UniProtKB-KW"/>
</dbReference>
<evidence type="ECO:0000256" key="17">
    <source>
        <dbReference type="ARBA" id="ARBA00022804"/>
    </source>
</evidence>
<evidence type="ECO:0000256" key="32">
    <source>
        <dbReference type="HAMAP-Rule" id="MF_04083"/>
    </source>
</evidence>
<dbReference type="GO" id="GO:0039654">
    <property type="term" value="P:fusion of virus membrane with host endosome membrane"/>
    <property type="evidence" value="ECO:0007669"/>
    <property type="project" value="UniProtKB-UniRule"/>
</dbReference>
<keyword evidence="27 32" id="KW-1015">Disulfide bond</keyword>
<evidence type="ECO:0000256" key="10">
    <source>
        <dbReference type="ARBA" id="ARBA00022570"/>
    </source>
</evidence>
<evidence type="ECO:0000313" key="37">
    <source>
        <dbReference type="EMBL" id="ANS91135.1"/>
    </source>
</evidence>
<dbReference type="SUPFAM" id="SSF56502">
    <property type="entry name" value="gp120 core"/>
    <property type="match status" value="2"/>
</dbReference>
<comment type="subunit">
    <text evidence="32">The mature envelope protein (Env) consists of a homotrimer of non-covalently associated gp120-gp41 heterodimers. The resulting complex protrudes from the virus surface as a spike. There seems to be as few as 10 spikes on the average virion. Surface protein gp120 interacts with host CD4, CCR5 and CXCR4. Gp120 also interacts with the C-type lectins CD209/DC-SIGN and CLEC4M/DC-SIGNR (collectively referred to as DC-SIGN(R)). Gp120 and gp41 interact with GalCer. Gp120 interacts with host ITGA4/ITGB7 complex; on CD4+ T-cells, this interaction results in rapid activation of integrin ITGAL/LFA-1, which facilitates efficient cell-to-cell spreading of HIV-1. Gp120 interacts with cell-associated heparan sulfate; this interaction increases virus infectivity on permissive cells and may be involved in infection of CD4- cells.</text>
</comment>
<keyword evidence="31 32" id="KW-1160">Virus entry into host cell</keyword>
<dbReference type="Pfam" id="PF00517">
    <property type="entry name" value="GP41"/>
    <property type="match status" value="1"/>
</dbReference>
<dbReference type="GO" id="GO:0019062">
    <property type="term" value="P:virion attachment to host cell"/>
    <property type="evidence" value="ECO:0007669"/>
    <property type="project" value="UniProtKB-UniRule"/>
</dbReference>
<comment type="miscellaneous">
    <text evidence="32">Inhibitors targeting HIV-1 viral envelope proteins are used as antiretroviral drugs. Attachment of virions to the cell surface via non-specific interactions and CD4 binding can be blocked by inhibitors that include cyanovirin-N, cyclotriazadisulfonamide analogs, PRO 2000, TNX 355 and PRO 542. In addition, BMS 806 can block CD4-induced conformational changes. Env interactions with the coreceptor molecules can be targeted by CCR5 antagonists including SCH-D, maraviroc (UK 427857) and aplaviroc (GW 873140), and the CXCR4 antagonist AMD 070. Fusion of viral and cellular membranes can be inhibited by peptides such as enfuvirtide and tifuvirtide (T 1249). Resistance to inhibitors associated with mutations in Env are observed. Most of the time, single mutations confer only a modest reduction in drug susceptibility. Combination of several mutations is usually required to develop a high-level drug resistance.</text>
</comment>
<evidence type="ECO:0000256" key="14">
    <source>
        <dbReference type="ARBA" id="ARBA00022692"/>
    </source>
</evidence>
<feature type="disulfide bond" evidence="32">
    <location>
        <begin position="231"/>
        <end position="242"/>
    </location>
</feature>
<dbReference type="GO" id="GO:1903911">
    <property type="term" value="P:positive regulation of receptor clustering"/>
    <property type="evidence" value="ECO:0007669"/>
    <property type="project" value="UniProtKB-UniRule"/>
</dbReference>
<feature type="chain" id="PRO_5023477194" description="Transmembrane protein gp41" evidence="32">
    <location>
        <begin position="506"/>
        <end position="857"/>
    </location>
</feature>
<proteinExistence type="inferred from homology"/>
<evidence type="ECO:0000259" key="35">
    <source>
        <dbReference type="Pfam" id="PF00516"/>
    </source>
</evidence>
<evidence type="ECO:0000256" key="30">
    <source>
        <dbReference type="ARBA" id="ARBA00023288"/>
    </source>
</evidence>
<evidence type="ECO:0000256" key="13">
    <source>
        <dbReference type="ARBA" id="ARBA00022685"/>
    </source>
</evidence>
<evidence type="ECO:0000259" key="36">
    <source>
        <dbReference type="Pfam" id="PF00517"/>
    </source>
</evidence>
<organism evidence="37">
    <name type="scientific">Human immunodeficiency virus type 1</name>
    <name type="common">HIV-1</name>
    <dbReference type="NCBI Taxonomy" id="11676"/>
    <lineage>
        <taxon>Viruses</taxon>
        <taxon>Riboviria</taxon>
        <taxon>Pararnavirae</taxon>
        <taxon>Artverviricota</taxon>
        <taxon>Revtraviricetes</taxon>
        <taxon>Ortervirales</taxon>
        <taxon>Retroviridae</taxon>
        <taxon>Orthoretrovirinae</taxon>
        <taxon>Lentivirus</taxon>
        <taxon>Lentivirus humimdef1</taxon>
    </lineage>
</organism>
<dbReference type="InterPro" id="IPR000328">
    <property type="entry name" value="GP41-like"/>
</dbReference>
<keyword evidence="14 32" id="KW-0812">Transmembrane</keyword>
<dbReference type="GO" id="GO:1903908">
    <property type="term" value="P:positive regulation of plasma membrane raft polarization"/>
    <property type="evidence" value="ECO:0007669"/>
    <property type="project" value="UniProtKB-UniRule"/>
</dbReference>
<dbReference type="InterPro" id="IPR037527">
    <property type="entry name" value="Gp160"/>
</dbReference>
<comment type="domain">
    <text evidence="32">The membrane proximal external region (MPER) present in gp41 is a tryptophan-rich region recognized by the antibodies 2F5, Z13, and 4E10. MPER seems to play a role in fusion.</text>
</comment>
<comment type="domain">
    <text evidence="32">The YXXL motif is involved in determining the exact site of viral release at the surface of infected mononuclear cells and promotes endocytosis. YXXL and di-leucine endocytosis motifs interact directly or indirectly with the clathrin adapter complexes, opperate independently, and their activities are not additive.</text>
</comment>
<keyword evidence="29 32" id="KW-0899">Viral immunoevasion</keyword>
<dbReference type="GO" id="GO:0044175">
    <property type="term" value="C:host cell endosome membrane"/>
    <property type="evidence" value="ECO:0007669"/>
    <property type="project" value="UniProtKB-SubCell"/>
</dbReference>
<keyword evidence="19 32" id="KW-1043">Host membrane</keyword>
<evidence type="ECO:0000256" key="33">
    <source>
        <dbReference type="RuleBase" id="RU363095"/>
    </source>
</evidence>
<feature type="transmembrane region" description="Helical" evidence="33">
    <location>
        <begin position="672"/>
        <end position="699"/>
    </location>
</feature>
<evidence type="ECO:0000256" key="3">
    <source>
        <dbReference type="ARBA" id="ARBA00004505"/>
    </source>
</evidence>
<feature type="lipid moiety-binding region" description="S-palmitoyl cysteine; by host" evidence="32">
    <location>
        <position position="838"/>
    </location>
</feature>
<keyword evidence="10 32" id="KW-1165">Clathrin-mediated endocytosis of virus by host</keyword>
<comment type="subcellular location">
    <subcellularLocation>
        <location evidence="3">Host cell membrane</location>
        <topology evidence="3">Peripheral membrane protein</topology>
    </subcellularLocation>
    <subcellularLocation>
        <location evidence="1">Host cell membrane</location>
        <topology evidence="1">Single-pass type I membrane protein</topology>
    </subcellularLocation>
    <subcellularLocation>
        <location evidence="2">Host endosome membrane</location>
        <topology evidence="2">Peripheral membrane protein</topology>
    </subcellularLocation>
    <subcellularLocation>
        <location evidence="5">Host endosome membrane</location>
        <topology evidence="5">Single-pass type I membrane protein</topology>
    </subcellularLocation>
    <subcellularLocation>
        <location evidence="6">Virion membrane</location>
        <topology evidence="6">Peripheral membrane protein</topology>
    </subcellularLocation>
    <subcellularLocation>
        <location evidence="4">Virion membrane</location>
        <topology evidence="4">Single-pass type I membrane protein</topology>
    </subcellularLocation>
</comment>
<dbReference type="FunFam" id="1.20.5.490:FF:000001">
    <property type="entry name" value="Envelope glycoprotein gp160"/>
    <property type="match status" value="1"/>
</dbReference>
<feature type="lipid moiety-binding region" description="S-palmitoyl cysteine; by host" evidence="32">
    <location>
        <position position="758"/>
    </location>
</feature>
<keyword evidence="17 32" id="KW-1161">Viral attachment to host cell</keyword>
<feature type="transmembrane region" description="Helical" evidence="33">
    <location>
        <begin position="12"/>
        <end position="37"/>
    </location>
</feature>
<dbReference type="FunFam" id="2.170.40.20:FF:000004">
    <property type="entry name" value="Envelope glycoprotein gp160"/>
    <property type="match status" value="1"/>
</dbReference>
<evidence type="ECO:0000256" key="2">
    <source>
        <dbReference type="ARBA" id="ARBA00004433"/>
    </source>
</evidence>
<comment type="function">
    <text evidence="32">Transmembrane protein gp41: Acts as a class I viral fusion protein. Under the current model, the protein has at least 3 conformational states: pre-fusion native state, pre-hairpin intermediate state, and post-fusion hairpin state. During fusion of viral and target intracellular membranes, the coiled coil regions (heptad repeats) assume a trimer-of-hairpins structure, positioning the fusion peptide in close proximity to the C-terminal region of the ectodomain. The formation of this structure appears to drive apposition and subsequent fusion of viral and target cell membranes. Complete fusion occurs in host cell endosomes and is dynamin-dependent, however some lipid transfer might occur at the plasma membrane. The virus undergoes clathrin-dependent internalization long before endosomal fusion, thus minimizing the surface exposure of conserved viral epitopes during fusion and reducing the efficacy of inhibitors targeting these epitopes. Membranes fusion leads to delivery of the nucleocapsid into the cytoplasm.</text>
</comment>
<keyword evidence="16 32" id="KW-0732">Signal</keyword>
<dbReference type="FunFam" id="1.10.287.210:FF:000001">
    <property type="entry name" value="Envelope glycoprotein gp160"/>
    <property type="match status" value="1"/>
</dbReference>
<accession>A0A1B1P5J7</accession>
<dbReference type="GO" id="GO:0019064">
    <property type="term" value="P:fusion of virus membrane with host plasma membrane"/>
    <property type="evidence" value="ECO:0007669"/>
    <property type="project" value="UniProtKB-UniRule"/>
</dbReference>
<dbReference type="FunFam" id="2.170.40.20:FF:000003">
    <property type="entry name" value="Envelope glycoprotein gp160"/>
    <property type="match status" value="1"/>
</dbReference>
<comment type="subcellular location">
    <molecule>Surface protein gp120</molecule>
    <subcellularLocation>
        <location evidence="32">Virion membrane</location>
        <topology evidence="32">Peripheral membrane protein</topology>
    </subcellularLocation>
    <subcellularLocation>
        <location evidence="32">Host cell membrane</location>
        <topology evidence="32">Peripheral membrane protein</topology>
    </subcellularLocation>
    <subcellularLocation>
        <location evidence="32">Host endosome membrane</location>
        <topology evidence="32">Single-pass type I membrane protein</topology>
    </subcellularLocation>
    <text evidence="32">The surface protein is not anchored to the viral envelope, but associates with the extravirion surface through its binding to TM. It is probably concentrated at the site of budding and incorporated into the virions possibly by contacts between the cytoplasmic tail of Env and the N-terminus of Gag.</text>
</comment>
<evidence type="ECO:0000256" key="23">
    <source>
        <dbReference type="ARBA" id="ARBA00023046"/>
    </source>
</evidence>
<evidence type="ECO:0000256" key="11">
    <source>
        <dbReference type="ARBA" id="ARBA00022581"/>
    </source>
</evidence>
<keyword evidence="30 32" id="KW-0449">Lipoprotein</keyword>
<dbReference type="GO" id="GO:0019082">
    <property type="term" value="P:viral protein processing"/>
    <property type="evidence" value="ECO:0007669"/>
    <property type="project" value="UniProtKB-UniRule"/>
</dbReference>
<keyword evidence="22 32" id="KW-1133">Transmembrane helix</keyword>
<evidence type="ECO:0000256" key="28">
    <source>
        <dbReference type="ARBA" id="ARBA00023180"/>
    </source>
</evidence>
<comment type="PTM">
    <text evidence="32">Palmitoylation of the transmembrane protein and of Env polyprotein (prior to its proteolytic cleavage) is essential for their association with host cell membrane lipid rafts. Palmitoylation is therefore required for envelope trafficking to classical lipid rafts, but not for viral replication.</text>
</comment>
<evidence type="ECO:0000256" key="34">
    <source>
        <dbReference type="SAM" id="MobiDB-lite"/>
    </source>
</evidence>
<feature type="domain" description="Retroviral envelope protein GP41-like" evidence="36">
    <location>
        <begin position="524"/>
        <end position="715"/>
    </location>
</feature>
<evidence type="ECO:0000256" key="8">
    <source>
        <dbReference type="ARBA" id="ARBA00022510"/>
    </source>
</evidence>
<dbReference type="GO" id="GO:0005198">
    <property type="term" value="F:structural molecule activity"/>
    <property type="evidence" value="ECO:0007669"/>
    <property type="project" value="UniProtKB-UniRule"/>
</dbReference>
<dbReference type="Gene3D" id="1.20.5.490">
    <property type="entry name" value="Single helix bin"/>
    <property type="match status" value="1"/>
</dbReference>
<feature type="region of interest" description="MPER; binding to GalCer" evidence="32">
    <location>
        <begin position="656"/>
        <end position="677"/>
    </location>
</feature>
<comment type="domain">
    <text evidence="32">The CD4-binding region is targeted by the antibody b12.</text>
</comment>
<evidence type="ECO:0000256" key="29">
    <source>
        <dbReference type="ARBA" id="ARBA00023280"/>
    </source>
</evidence>
<evidence type="ECO:0000256" key="5">
    <source>
        <dbReference type="ARBA" id="ARBA00004578"/>
    </source>
</evidence>
<feature type="compositionally biased region" description="Basic and acidic residues" evidence="34">
    <location>
        <begin position="717"/>
        <end position="726"/>
    </location>
</feature>
<feature type="topological domain" description="Cytoplasmic" evidence="32">
    <location>
        <begin position="700"/>
        <end position="857"/>
    </location>
</feature>
<feature type="transmembrane region" description="Helical" evidence="33">
    <location>
        <begin position="506"/>
        <end position="529"/>
    </location>
</feature>
<gene>
    <name evidence="32 37" type="primary">env</name>
</gene>
<comment type="function">
    <text evidence="32">Surface protein gp120: Attaches the virus to the host lymphoid cell by binding to the primary receptor CD4. This interaction induces a structural rearrangement creating a high affinity binding site for a chemokine coreceptor like CXCR4 and/or CCR5. Acts as a ligand for CD209/DC-SIGN and CLEC4M/DC-SIGNR, which are respectively found on dendritic cells (DCs), and on endothelial cells of liver sinusoids and lymph node sinuses. These interactions allow capture of viral particles at mucosal surfaces by these cells and subsequent transmission to permissive cells. HIV subverts the migration properties of dendritic cells to gain access to CD4+ T-cells in lymph nodes. Virus transmission to permissive T-cells occurs either in trans (without DCs infection, through viral capture and transmission), or in cis (following DCs productive infection, through the usual CD4-gp120 interaction), thereby inducing a robust infection. In trans infection, bound virions remain infectious over days and it is proposed that they are not degraded, but protected in non-lysosomal acidic organelles within the DCs close to the cell membrane thus contributing to the viral infectious potential during DCs' migration from the periphery to the lymphoid tissues. On arrival at lymphoid tissues, intact virions recycle back to DCs' cell surface allowing virus transmission to CD4+ T-cells.</text>
</comment>
<evidence type="ECO:0000256" key="27">
    <source>
        <dbReference type="ARBA" id="ARBA00023157"/>
    </source>
</evidence>
<evidence type="ECO:0000256" key="18">
    <source>
        <dbReference type="ARBA" id="ARBA00022844"/>
    </source>
</evidence>
<dbReference type="InterPro" id="IPR000777">
    <property type="entry name" value="HIV1_Gp120"/>
</dbReference>
<dbReference type="InterPro" id="IPR036377">
    <property type="entry name" value="Gp120_core_sf"/>
</dbReference>
<evidence type="ECO:0000256" key="31">
    <source>
        <dbReference type="ARBA" id="ARBA00023296"/>
    </source>
</evidence>
<comment type="domain">
    <text evidence="32">Some of the most genetically diverse regions of the viral genome are present in Env. They are called variable regions 1 through 5 (V1 through V5). Coreceptor usage of gp120 is determined mainly by the primary structure of the third variable region (V3) in the outer domain of gp120. The sequence of V3 determines which coreceptor, CCR5 and/or CXCR4 (corresponding to R5/macrophage, X4/T cell and R5X4/T cell and macrophage tropism), is used to trigger the fusion potential of the Env complex, and hence which cells the virus can infect. Binding to CCR5 involves a region adjacent in addition to V3.</text>
</comment>
<comment type="PTM">
    <text evidence="32">Highly glycosylated by host. The high number of glycan on the protein is reffered to as 'glycan shield' because it contributes to hide protein sequence from adaptive immune system.</text>
</comment>
<evidence type="ECO:0000256" key="21">
    <source>
        <dbReference type="ARBA" id="ARBA00022890"/>
    </source>
</evidence>
<organismHost>
    <name type="scientific">Homo sapiens</name>
    <name type="common">Human</name>
    <dbReference type="NCBI Taxonomy" id="9606"/>
</organismHost>
<dbReference type="GO" id="GO:0075512">
    <property type="term" value="P:clathrin-dependent endocytosis of virus by host cell"/>
    <property type="evidence" value="ECO:0007669"/>
    <property type="project" value="UniProtKB-UniRule"/>
</dbReference>
<feature type="chain" id="PRO_5023477193" description="Envelope glycoprotein gp160" evidence="32">
    <location>
        <begin position="28"/>
        <end position="857"/>
    </location>
</feature>
<dbReference type="HAMAP" id="MF_04083">
    <property type="entry name" value="HIV_ENV"/>
    <property type="match status" value="1"/>
</dbReference>
<dbReference type="GO" id="GO:0020002">
    <property type="term" value="C:host cell plasma membrane"/>
    <property type="evidence" value="ECO:0007669"/>
    <property type="project" value="UniProtKB-SubCell"/>
</dbReference>
<keyword evidence="9 32" id="KW-1032">Host cell membrane</keyword>
<keyword evidence="20 32" id="KW-0261">Viral envelope protein</keyword>
<keyword evidence="28 32" id="KW-0325">Glycoprotein</keyword>
<keyword evidence="15 32" id="KW-0053">Apoptosis</keyword>
<evidence type="ECO:0000256" key="24">
    <source>
        <dbReference type="ARBA" id="ARBA00023054"/>
    </source>
</evidence>
<evidence type="ECO:0000256" key="7">
    <source>
        <dbReference type="ARBA" id="ARBA00022506"/>
    </source>
</evidence>
<dbReference type="GO" id="GO:0016020">
    <property type="term" value="C:membrane"/>
    <property type="evidence" value="ECO:0007669"/>
    <property type="project" value="UniProtKB-UniRule"/>
</dbReference>
<feature type="short sequence motif" description="YXXL motif; contains endocytosis signal" evidence="32">
    <location>
        <begin position="706"/>
        <end position="709"/>
    </location>
</feature>
<evidence type="ECO:0000256" key="25">
    <source>
        <dbReference type="ARBA" id="ARBA00023136"/>
    </source>
</evidence>
<evidence type="ECO:0000256" key="20">
    <source>
        <dbReference type="ARBA" id="ARBA00022879"/>
    </source>
</evidence>
<feature type="disulfide bond" evidence="32">
    <location>
        <begin position="49"/>
        <end position="69"/>
    </location>
</feature>
<name>A0A1B1P5J7_HV1</name>
<comment type="domain">
    <text evidence="32 33">The 17 amino acids long immunosuppressive region is present in many retroviral envelope proteins. Synthetic peptides derived from this relatively conserved sequence inhibit immune function in vitro and in vivo.</text>
</comment>
<comment type="PTM">
    <text evidence="32">Specific enzymatic cleavages in vivo yield mature proteins. Envelope glycoproteins are synthesized as a inactive precursor that is heavily N-glycosylated and processed likely by host cell furin in the Golgi to yield the mature SU and TM proteins. The cleavage site between SU and TM requires the minimal sequence [KR]-X-[KR]-R. About 2 of the 9 disulfide bonds of gp41 are reduced by P4HB/PDI, following binding to CD4 receptor.</text>
</comment>
<feature type="region of interest" description="CD4-binding loop" evidence="32">
    <location>
        <begin position="365"/>
        <end position="375"/>
    </location>
</feature>
<evidence type="ECO:0000256" key="1">
    <source>
        <dbReference type="ARBA" id="ARBA00004402"/>
    </source>
</evidence>
<dbReference type="EMBL" id="KX389614">
    <property type="protein sequence ID" value="ANS91135.1"/>
    <property type="molecule type" value="Genomic_RNA"/>
</dbReference>
<keyword evidence="13 32" id="KW-0165">Cleavage on pair of basic residues</keyword>
<feature type="site" description="Cleavage; by host furin" evidence="32">
    <location>
        <begin position="505"/>
        <end position="506"/>
    </location>
</feature>
<dbReference type="GO" id="GO:0055036">
    <property type="term" value="C:virion membrane"/>
    <property type="evidence" value="ECO:0007669"/>
    <property type="project" value="UniProtKB-SubCell"/>
</dbReference>
<feature type="coiled-coil region" evidence="32">
    <location>
        <begin position="627"/>
        <end position="661"/>
    </location>
</feature>
<comment type="miscellaneous">
    <text evidence="32">HIV-1 lineages are divided in three main groups, M (for Major), O (for Outlier), and N (for New, or Non-M, Non-O). The vast majority of strains found worldwide belong to the group M. Group O seems to be endemic to and largely confined to Cameroon and neighboring countries in West Central Africa, where these viruses represent a small minority of HIV-1 strains. The group N is represented by a limited number of isolates from Cameroonian persons. The group M is further subdivided in 9 clades or subtypes (A to D, F to H, J and K).</text>
</comment>
<keyword evidence="8 32" id="KW-1170">Fusion of virus membrane with host endosomal membrane</keyword>
<feature type="region of interest" description="Fusion peptide" evidence="32">
    <location>
        <begin position="506"/>
        <end position="526"/>
    </location>
</feature>
<evidence type="ECO:0000256" key="19">
    <source>
        <dbReference type="ARBA" id="ARBA00022870"/>
    </source>
</evidence>
<keyword evidence="25 32" id="KW-0472">Membrane</keyword>
<comment type="similarity">
    <text evidence="32">Belongs to the HIV-1 env protein family.</text>
</comment>
<evidence type="ECO:0000256" key="16">
    <source>
        <dbReference type="ARBA" id="ARBA00022729"/>
    </source>
</evidence>